<dbReference type="AlphaFoldDB" id="A0A383EX75"/>
<feature type="non-terminal residue" evidence="2">
    <location>
        <position position="46"/>
    </location>
</feature>
<evidence type="ECO:0000256" key="1">
    <source>
        <dbReference type="SAM" id="Phobius"/>
    </source>
</evidence>
<evidence type="ECO:0008006" key="3">
    <source>
        <dbReference type="Google" id="ProtNLM"/>
    </source>
</evidence>
<sequence length="46" mass="4906">MGIFSNIRGIKDIGIISFSNLIGSGISALFWIYLAGLLGAENYGEL</sequence>
<name>A0A383EX75_9ZZZZ</name>
<protein>
    <recommendedName>
        <fullName evidence="3">Polysaccharide biosynthesis protein C-terminal domain-containing protein</fullName>
    </recommendedName>
</protein>
<accession>A0A383EX75</accession>
<keyword evidence="1" id="KW-1133">Transmembrane helix</keyword>
<feature type="transmembrane region" description="Helical" evidence="1">
    <location>
        <begin position="21"/>
        <end position="40"/>
    </location>
</feature>
<reference evidence="2" key="1">
    <citation type="submission" date="2018-05" db="EMBL/GenBank/DDBJ databases">
        <authorList>
            <person name="Lanie J.A."/>
            <person name="Ng W.-L."/>
            <person name="Kazmierczak K.M."/>
            <person name="Andrzejewski T.M."/>
            <person name="Davidsen T.M."/>
            <person name="Wayne K.J."/>
            <person name="Tettelin H."/>
            <person name="Glass J.I."/>
            <person name="Rusch D."/>
            <person name="Podicherti R."/>
            <person name="Tsui H.-C.T."/>
            <person name="Winkler M.E."/>
        </authorList>
    </citation>
    <scope>NUCLEOTIDE SEQUENCE</scope>
</reference>
<organism evidence="2">
    <name type="scientific">marine metagenome</name>
    <dbReference type="NCBI Taxonomy" id="408172"/>
    <lineage>
        <taxon>unclassified sequences</taxon>
        <taxon>metagenomes</taxon>
        <taxon>ecological metagenomes</taxon>
    </lineage>
</organism>
<keyword evidence="1" id="KW-0812">Transmembrane</keyword>
<evidence type="ECO:0000313" key="2">
    <source>
        <dbReference type="EMBL" id="SVE60890.1"/>
    </source>
</evidence>
<gene>
    <name evidence="2" type="ORF">METZ01_LOCUS513744</name>
</gene>
<dbReference type="EMBL" id="UINC01229253">
    <property type="protein sequence ID" value="SVE60890.1"/>
    <property type="molecule type" value="Genomic_DNA"/>
</dbReference>
<proteinExistence type="predicted"/>
<keyword evidence="1" id="KW-0472">Membrane</keyword>